<evidence type="ECO:0000313" key="1">
    <source>
        <dbReference type="Proteomes" id="UP000887580"/>
    </source>
</evidence>
<proteinExistence type="predicted"/>
<name>A0AC35G3P7_9BILA</name>
<reference evidence="2" key="1">
    <citation type="submission" date="2022-11" db="UniProtKB">
        <authorList>
            <consortium name="WormBaseParasite"/>
        </authorList>
    </citation>
    <scope>IDENTIFICATION</scope>
</reference>
<dbReference type="WBParaSite" id="PS1159_v2.g23770.t1">
    <property type="protein sequence ID" value="PS1159_v2.g23770.t1"/>
    <property type="gene ID" value="PS1159_v2.g23770"/>
</dbReference>
<sequence>MRILFFWIVFLFCDLFLETEAIKEKRCETGLEIRRKPNLLFINNDFGGNFKANFTDILQCTVINGDFQIANIDGENYTNADFLVFKNLQEITGKLLIFSTKGLTNLGHIFPNLKVIGGKTMVSKNSLIIYHNDDLRFIGLKNLKIIKNGGVRISDNPKLCFARSINWDNILTGNYRTFKIERNGYDSMFFENGTESCQDLYGCKVDHPEKCENYGGMQSTFKIERNGYDSMFFENGIDGCQDLYGCKVDNPEKCENYGGMQSCWEPTACQTYCPYHKLSNKKIGPGYPNDSHNCVMCKGYCPRKCQGSTINSIGEAMIFSKCSIIKGKLEISVQNNGQSAKAEEFTKAFGNIRSCHLKKYLQIRFSPTFTSLHMFKNLEIIHGEELVNGRYALSVMELENLRQLFSPEVEKKLKIKNGLVSFQNNNKLCYNRIMEFVSNIELDQNVTENDISKYSNGEKAICEEVPLHIKIGYIAYFGFRIEWKKFDATDMDHRKFLGYLVYHKKVDKIDSKLQIDDDRSECGDSWKKEFLPVDNNDNVTDVKHLVENLDPNSIYAYYVQTKTVHHPGARNAISKIGFVKTLFNTPEMPRLKKYEAIGPNKILLEWDPPIKPNGIITHYTVMWNAKSIGNNGIDPCGSHSEEKSSLLASQPSPSEDTCPADKGCCKCNDTNSSGQEKSVLSEYDEKSEEIDSAKSTLLMPKEPAELTDPPSTSKARTLRSIASPKQLQKPKELNKDRGAYPEIINENKTFGRSNISTTRVILSGLFHYTEYYIQIIACQDITVPENFCSKQAASRIIRTHPIPENDIIDLNTIKVYPYLINGTEQEDSRIISWKIPENPNGAILGFRYKISATTFEIDHKISKEDYEKSNGILIQGLQNGLYSAEIRTISSAGISEESVKKEFFKIHVFNWEIFFYKWLPLVVVVSGFIFVVCRFCMEKVSKKHTQKVIPLKEQKVPLL</sequence>
<evidence type="ECO:0000313" key="2">
    <source>
        <dbReference type="WBParaSite" id="PS1159_v2.g23770.t1"/>
    </source>
</evidence>
<organism evidence="1 2">
    <name type="scientific">Panagrolaimus sp. PS1159</name>
    <dbReference type="NCBI Taxonomy" id="55785"/>
    <lineage>
        <taxon>Eukaryota</taxon>
        <taxon>Metazoa</taxon>
        <taxon>Ecdysozoa</taxon>
        <taxon>Nematoda</taxon>
        <taxon>Chromadorea</taxon>
        <taxon>Rhabditida</taxon>
        <taxon>Tylenchina</taxon>
        <taxon>Panagrolaimomorpha</taxon>
        <taxon>Panagrolaimoidea</taxon>
        <taxon>Panagrolaimidae</taxon>
        <taxon>Panagrolaimus</taxon>
    </lineage>
</organism>
<accession>A0AC35G3P7</accession>
<protein>
    <submittedName>
        <fullName evidence="2">Fibronectin type-III domain-containing protein</fullName>
    </submittedName>
</protein>
<dbReference type="Proteomes" id="UP000887580">
    <property type="component" value="Unplaced"/>
</dbReference>